<dbReference type="Pfam" id="PF01527">
    <property type="entry name" value="HTH_Tnp_1"/>
    <property type="match status" value="1"/>
</dbReference>
<dbReference type="GO" id="GO:0003677">
    <property type="term" value="F:DNA binding"/>
    <property type="evidence" value="ECO:0007669"/>
    <property type="project" value="InterPro"/>
</dbReference>
<dbReference type="AlphaFoldDB" id="A0A1Y3TXX1"/>
<gene>
    <name evidence="1" type="ORF">B5G21_09935</name>
</gene>
<comment type="caution">
    <text evidence="1">The sequence shown here is derived from an EMBL/GenBank/DDBJ whole genome shotgun (WGS) entry which is preliminary data.</text>
</comment>
<proteinExistence type="predicted"/>
<name>A0A1Y3TXX1_9ACTN</name>
<accession>A0A1Y3TXX1</accession>
<dbReference type="SUPFAM" id="SSF46689">
    <property type="entry name" value="Homeodomain-like"/>
    <property type="match status" value="1"/>
</dbReference>
<keyword evidence="2" id="KW-1185">Reference proteome</keyword>
<dbReference type="GO" id="GO:0004803">
    <property type="term" value="F:transposase activity"/>
    <property type="evidence" value="ECO:0007669"/>
    <property type="project" value="InterPro"/>
</dbReference>
<dbReference type="InterPro" id="IPR009057">
    <property type="entry name" value="Homeodomain-like_sf"/>
</dbReference>
<dbReference type="Gene3D" id="1.10.10.60">
    <property type="entry name" value="Homeodomain-like"/>
    <property type="match status" value="1"/>
</dbReference>
<reference evidence="2" key="1">
    <citation type="submission" date="2017-04" db="EMBL/GenBank/DDBJ databases">
        <title>Function of individual gut microbiota members based on whole genome sequencing of pure cultures obtained from chicken caecum.</title>
        <authorList>
            <person name="Medvecky M."/>
            <person name="Cejkova D."/>
            <person name="Polansky O."/>
            <person name="Karasova D."/>
            <person name="Kubasova T."/>
            <person name="Cizek A."/>
            <person name="Rychlik I."/>
        </authorList>
    </citation>
    <scope>NUCLEOTIDE SEQUENCE [LARGE SCALE GENOMIC DNA]</scope>
    <source>
        <strain evidence="2">An70</strain>
    </source>
</reference>
<evidence type="ECO:0008006" key="3">
    <source>
        <dbReference type="Google" id="ProtNLM"/>
    </source>
</evidence>
<evidence type="ECO:0000313" key="2">
    <source>
        <dbReference type="Proteomes" id="UP000196560"/>
    </source>
</evidence>
<dbReference type="InterPro" id="IPR002514">
    <property type="entry name" value="Transposase_8"/>
</dbReference>
<protein>
    <recommendedName>
        <fullName evidence="3">Transposase</fullName>
    </recommendedName>
</protein>
<dbReference type="EMBL" id="NFHO01000015">
    <property type="protein sequence ID" value="OUN41382.1"/>
    <property type="molecule type" value="Genomic_DNA"/>
</dbReference>
<organism evidence="1 2">
    <name type="scientific">Enorma massiliensis</name>
    <dbReference type="NCBI Taxonomy" id="1472761"/>
    <lineage>
        <taxon>Bacteria</taxon>
        <taxon>Bacillati</taxon>
        <taxon>Actinomycetota</taxon>
        <taxon>Coriobacteriia</taxon>
        <taxon>Coriobacteriales</taxon>
        <taxon>Coriobacteriaceae</taxon>
        <taxon>Enorma</taxon>
    </lineage>
</organism>
<dbReference type="Proteomes" id="UP000196560">
    <property type="component" value="Unassembled WGS sequence"/>
</dbReference>
<sequence length="156" mass="17386">MMCEQCRMASSSSVPPKECYSLAETARLLHVHVSESESPPFPLTHRVPFRHDAVNGERGHGMGHPSPRHSAEFKQQAVRLYRERGGTCAETAREPGVDPGSLPDWVRRADAAQAPAGDNPFQTAEDLRRLRRESERLKRENEMLLRASAFLAGGQL</sequence>
<evidence type="ECO:0000313" key="1">
    <source>
        <dbReference type="EMBL" id="OUN41382.1"/>
    </source>
</evidence>
<dbReference type="GO" id="GO:0006313">
    <property type="term" value="P:DNA transposition"/>
    <property type="evidence" value="ECO:0007669"/>
    <property type="project" value="InterPro"/>
</dbReference>
<dbReference type="STRING" id="1118060.GCA_000311845_01738"/>